<organism evidence="2">
    <name type="scientific">freshwater metagenome</name>
    <dbReference type="NCBI Taxonomy" id="449393"/>
    <lineage>
        <taxon>unclassified sequences</taxon>
        <taxon>metagenomes</taxon>
        <taxon>ecological metagenomes</taxon>
    </lineage>
</organism>
<gene>
    <name evidence="2" type="ORF">UFOPK1506_00214</name>
</gene>
<dbReference type="AlphaFoldDB" id="A0A6J6CAX2"/>
<proteinExistence type="predicted"/>
<evidence type="ECO:0000256" key="1">
    <source>
        <dbReference type="SAM" id="Phobius"/>
    </source>
</evidence>
<keyword evidence="1" id="KW-0812">Transmembrane</keyword>
<sequence>MKRKFTAFAILALLFLQTQSMSLSAGATTPPIIVLSDIYHREVNGKFTDDTLGESVSYFGELYQQVSDAPKNGLWVIDPQLIEEIIDMSDGYTVLPNNEGQSVESAKAFLALLRTSIGDGQVHALPYGSPDLTARKKISDAELAQIQSISALRLARALDIPVSAGLPDALSLSKKELSGRAKNSFSVLNKTLNKIGTITADTEVSEVALRSNALLNPELSQKQVQYLAISLNGTVDRLERKVKVLPGTYTLTSTNEEIPITIVNEFAAPAEVVLILHAENARIVIDTAKRVILDENSRKQVLITGKAVANGKVRVEARLETINGARYGESSSLQFTISMIGPVITWVMVGAGILLVGASGIQIYRRARRKSDQSYQSQSKELGGIDERR</sequence>
<dbReference type="EMBL" id="CAEZSV010000022">
    <property type="protein sequence ID" value="CAB4547473.1"/>
    <property type="molecule type" value="Genomic_DNA"/>
</dbReference>
<accession>A0A6J6CAX2</accession>
<name>A0A6J6CAX2_9ZZZZ</name>
<feature type="transmembrane region" description="Helical" evidence="1">
    <location>
        <begin position="343"/>
        <end position="364"/>
    </location>
</feature>
<dbReference type="InterPro" id="IPR046112">
    <property type="entry name" value="DUF6049"/>
</dbReference>
<dbReference type="Pfam" id="PF19516">
    <property type="entry name" value="DUF6049"/>
    <property type="match status" value="1"/>
</dbReference>
<keyword evidence="1" id="KW-0472">Membrane</keyword>
<keyword evidence="1" id="KW-1133">Transmembrane helix</keyword>
<protein>
    <submittedName>
        <fullName evidence="2">Unannotated protein</fullName>
    </submittedName>
</protein>
<reference evidence="2" key="1">
    <citation type="submission" date="2020-05" db="EMBL/GenBank/DDBJ databases">
        <authorList>
            <person name="Chiriac C."/>
            <person name="Salcher M."/>
            <person name="Ghai R."/>
            <person name="Kavagutti S V."/>
        </authorList>
    </citation>
    <scope>NUCLEOTIDE SEQUENCE</scope>
</reference>
<evidence type="ECO:0000313" key="2">
    <source>
        <dbReference type="EMBL" id="CAB4547473.1"/>
    </source>
</evidence>